<sequence>MASALNKNKITKAARAKEVKSLKLQIAALEKEAKHLRSKHKAVRPTLAQIKDLENELEQYEMMDLDDPEEYTEQEPELSELELLQKQRRQLDEHEAEVRRRTSSEPQESRLFVDSDDYSGYESDVVIPIETSGSLF</sequence>
<protein>
    <submittedName>
        <fullName evidence="2">Uncharacterized protein</fullName>
    </submittedName>
</protein>
<reference evidence="2 3" key="1">
    <citation type="submission" date="2020-02" db="EMBL/GenBank/DDBJ databases">
        <title>Comparative genomics of the hypocrealean fungal genus Beauvera.</title>
        <authorList>
            <person name="Showalter D.N."/>
            <person name="Bushley K.E."/>
            <person name="Rehner S.A."/>
        </authorList>
    </citation>
    <scope>NUCLEOTIDE SEQUENCE [LARGE SCALE GENOMIC DNA]</scope>
    <source>
        <strain evidence="2 3">ARSEF4384</strain>
    </source>
</reference>
<name>A0AAW0REK5_9HYPO</name>
<evidence type="ECO:0000313" key="3">
    <source>
        <dbReference type="Proteomes" id="UP001397290"/>
    </source>
</evidence>
<evidence type="ECO:0000256" key="1">
    <source>
        <dbReference type="SAM" id="MobiDB-lite"/>
    </source>
</evidence>
<evidence type="ECO:0000313" key="2">
    <source>
        <dbReference type="EMBL" id="KAK8140604.1"/>
    </source>
</evidence>
<organism evidence="2 3">
    <name type="scientific">Beauveria asiatica</name>
    <dbReference type="NCBI Taxonomy" id="1069075"/>
    <lineage>
        <taxon>Eukaryota</taxon>
        <taxon>Fungi</taxon>
        <taxon>Dikarya</taxon>
        <taxon>Ascomycota</taxon>
        <taxon>Pezizomycotina</taxon>
        <taxon>Sordariomycetes</taxon>
        <taxon>Hypocreomycetidae</taxon>
        <taxon>Hypocreales</taxon>
        <taxon>Cordycipitaceae</taxon>
        <taxon>Beauveria</taxon>
    </lineage>
</organism>
<keyword evidence="3" id="KW-1185">Reference proteome</keyword>
<dbReference type="EMBL" id="JAAHCF010002238">
    <property type="protein sequence ID" value="KAK8140604.1"/>
    <property type="molecule type" value="Genomic_DNA"/>
</dbReference>
<feature type="non-terminal residue" evidence="2">
    <location>
        <position position="136"/>
    </location>
</feature>
<gene>
    <name evidence="2" type="ORF">G3M48_003408</name>
</gene>
<comment type="caution">
    <text evidence="2">The sequence shown here is derived from an EMBL/GenBank/DDBJ whole genome shotgun (WGS) entry which is preliminary data.</text>
</comment>
<proteinExistence type="predicted"/>
<feature type="compositionally biased region" description="Basic and acidic residues" evidence="1">
    <location>
        <begin position="88"/>
        <end position="113"/>
    </location>
</feature>
<dbReference type="AlphaFoldDB" id="A0AAW0REK5"/>
<dbReference type="Proteomes" id="UP001397290">
    <property type="component" value="Unassembled WGS sequence"/>
</dbReference>
<feature type="region of interest" description="Disordered" evidence="1">
    <location>
        <begin position="88"/>
        <end position="116"/>
    </location>
</feature>
<accession>A0AAW0REK5</accession>